<evidence type="ECO:0008006" key="6">
    <source>
        <dbReference type="Google" id="ProtNLM"/>
    </source>
</evidence>
<evidence type="ECO:0000256" key="3">
    <source>
        <dbReference type="SAM" id="MobiDB-lite"/>
    </source>
</evidence>
<dbReference type="KEGG" id="tet:TTHERM_00105260"/>
<feature type="compositionally biased region" description="Basic and acidic residues" evidence="3">
    <location>
        <begin position="393"/>
        <end position="403"/>
    </location>
</feature>
<dbReference type="RefSeq" id="XP_001012276.1">
    <property type="nucleotide sequence ID" value="XM_001012276.3"/>
</dbReference>
<dbReference type="InterPro" id="IPR032675">
    <property type="entry name" value="LRR_dom_sf"/>
</dbReference>
<keyword evidence="5" id="KW-1185">Reference proteome</keyword>
<feature type="compositionally biased region" description="Acidic residues" evidence="3">
    <location>
        <begin position="17"/>
        <end position="30"/>
    </location>
</feature>
<dbReference type="Pfam" id="PF13516">
    <property type="entry name" value="LRR_6"/>
    <property type="match status" value="1"/>
</dbReference>
<dbReference type="Gene3D" id="3.80.10.10">
    <property type="entry name" value="Ribonuclease Inhibitor"/>
    <property type="match status" value="2"/>
</dbReference>
<dbReference type="PROSITE" id="PS51450">
    <property type="entry name" value="LRR"/>
    <property type="match status" value="2"/>
</dbReference>
<dbReference type="InParanoid" id="Q234H2"/>
<evidence type="ECO:0000313" key="5">
    <source>
        <dbReference type="Proteomes" id="UP000009168"/>
    </source>
</evidence>
<evidence type="ECO:0000256" key="1">
    <source>
        <dbReference type="ARBA" id="ARBA00022614"/>
    </source>
</evidence>
<organism evidence="4 5">
    <name type="scientific">Tetrahymena thermophila (strain SB210)</name>
    <dbReference type="NCBI Taxonomy" id="312017"/>
    <lineage>
        <taxon>Eukaryota</taxon>
        <taxon>Sar</taxon>
        <taxon>Alveolata</taxon>
        <taxon>Ciliophora</taxon>
        <taxon>Intramacronucleata</taxon>
        <taxon>Oligohymenophorea</taxon>
        <taxon>Hymenostomatida</taxon>
        <taxon>Tetrahymenina</taxon>
        <taxon>Tetrahymenidae</taxon>
        <taxon>Tetrahymena</taxon>
    </lineage>
</organism>
<keyword evidence="1" id="KW-0433">Leucine-rich repeat</keyword>
<evidence type="ECO:0000313" key="4">
    <source>
        <dbReference type="EMBL" id="EAR92031.1"/>
    </source>
</evidence>
<dbReference type="Proteomes" id="UP000009168">
    <property type="component" value="Unassembled WGS sequence"/>
</dbReference>
<reference evidence="5" key="1">
    <citation type="journal article" date="2006" name="PLoS Biol.">
        <title>Macronuclear genome sequence of the ciliate Tetrahymena thermophila, a model eukaryote.</title>
        <authorList>
            <person name="Eisen J.A."/>
            <person name="Coyne R.S."/>
            <person name="Wu M."/>
            <person name="Wu D."/>
            <person name="Thiagarajan M."/>
            <person name="Wortman J.R."/>
            <person name="Badger J.H."/>
            <person name="Ren Q."/>
            <person name="Amedeo P."/>
            <person name="Jones K.M."/>
            <person name="Tallon L.J."/>
            <person name="Delcher A.L."/>
            <person name="Salzberg S.L."/>
            <person name="Silva J.C."/>
            <person name="Haas B.J."/>
            <person name="Majoros W.H."/>
            <person name="Farzad M."/>
            <person name="Carlton J.M."/>
            <person name="Smith R.K. Jr."/>
            <person name="Garg J."/>
            <person name="Pearlman R.E."/>
            <person name="Karrer K.M."/>
            <person name="Sun L."/>
            <person name="Manning G."/>
            <person name="Elde N.C."/>
            <person name="Turkewitz A.P."/>
            <person name="Asai D.J."/>
            <person name="Wilkes D.E."/>
            <person name="Wang Y."/>
            <person name="Cai H."/>
            <person name="Collins K."/>
            <person name="Stewart B.A."/>
            <person name="Lee S.R."/>
            <person name="Wilamowska K."/>
            <person name="Weinberg Z."/>
            <person name="Ruzzo W.L."/>
            <person name="Wloga D."/>
            <person name="Gaertig J."/>
            <person name="Frankel J."/>
            <person name="Tsao C.-C."/>
            <person name="Gorovsky M.A."/>
            <person name="Keeling P.J."/>
            <person name="Waller R.F."/>
            <person name="Patron N.J."/>
            <person name="Cherry J.M."/>
            <person name="Stover N.A."/>
            <person name="Krieger C.J."/>
            <person name="del Toro C."/>
            <person name="Ryder H.F."/>
            <person name="Williamson S.C."/>
            <person name="Barbeau R.A."/>
            <person name="Hamilton E.P."/>
            <person name="Orias E."/>
        </authorList>
    </citation>
    <scope>NUCLEOTIDE SEQUENCE [LARGE SCALE GENOMIC DNA]</scope>
    <source>
        <strain evidence="5">SB210</strain>
    </source>
</reference>
<dbReference type="HOGENOM" id="CLU_701067_0_0_1"/>
<dbReference type="PANTHER" id="PTHR18849">
    <property type="entry name" value="LEUCINE RICH REPEAT PROTEIN"/>
    <property type="match status" value="1"/>
</dbReference>
<dbReference type="SUPFAM" id="SSF52047">
    <property type="entry name" value="RNI-like"/>
    <property type="match status" value="1"/>
</dbReference>
<feature type="region of interest" description="Disordered" evidence="3">
    <location>
        <begin position="393"/>
        <end position="415"/>
    </location>
</feature>
<accession>Q234H2</accession>
<dbReference type="GeneID" id="7828142"/>
<feature type="compositionally biased region" description="Acidic residues" evidence="3">
    <location>
        <begin position="1"/>
        <end position="10"/>
    </location>
</feature>
<feature type="compositionally biased region" description="Low complexity" evidence="3">
    <location>
        <begin position="405"/>
        <end position="415"/>
    </location>
</feature>
<dbReference type="eggNOG" id="KOG0531">
    <property type="taxonomic scope" value="Eukaryota"/>
</dbReference>
<dbReference type="OMA" id="NPCTDES"/>
<proteinExistence type="predicted"/>
<dbReference type="Pfam" id="PF12799">
    <property type="entry name" value="LRR_4"/>
    <property type="match status" value="1"/>
</dbReference>
<dbReference type="PANTHER" id="PTHR18849:SF0">
    <property type="entry name" value="CILIA- AND FLAGELLA-ASSOCIATED PROTEIN 410-RELATED"/>
    <property type="match status" value="1"/>
</dbReference>
<dbReference type="OrthoDB" id="271226at2759"/>
<feature type="region of interest" description="Disordered" evidence="3">
    <location>
        <begin position="230"/>
        <end position="258"/>
    </location>
</feature>
<dbReference type="EMBL" id="GG662767">
    <property type="protein sequence ID" value="EAR92031.1"/>
    <property type="molecule type" value="Genomic_DNA"/>
</dbReference>
<feature type="region of interest" description="Disordered" evidence="3">
    <location>
        <begin position="1"/>
        <end position="33"/>
    </location>
</feature>
<dbReference type="InterPro" id="IPR025875">
    <property type="entry name" value="Leu-rich_rpt_4"/>
</dbReference>
<protein>
    <recommendedName>
        <fullName evidence="6">Leucine rich repeat protein</fullName>
    </recommendedName>
</protein>
<sequence>MSEQEIEAEEGQVVQPEEVDEEQDDIYPPEEEQRRLTHEILKKGLERIGKIWTGKNYALVNMNCEKKKIKNLFNILFEYPHLRQINFSNNWISDISTVTSIKYLTHLNLTNNFIENLDAFRVPDTLTFLEDLNLTGNKIKELVNIEAKNLQRLNLSSNEITTCENFTGHQSINVLILKKNKLKNLKGIQNMRNLEQIYAAENPITNFYDLNNLPHLKKLHLRKTEIKNLDTTKPQEVQKEEGEEGAEEENQQKEEKKRIILRPEQDQIEKELLKQMPHLPLLHYINLRETKVYDVKEVFLFQAFPNLTSINVLGTDLAESTEHSIKEELIMNNKQLKHINKEVVEEEEVTEALNKRKERDEELVRQYEEEQERLKAEEEERQRLLEEERERLLEEERQRKEEEAAAAQNQQQQDE</sequence>
<evidence type="ECO:0000256" key="2">
    <source>
        <dbReference type="ARBA" id="ARBA00022737"/>
    </source>
</evidence>
<dbReference type="AlphaFoldDB" id="Q234H2"/>
<dbReference type="SMART" id="SM00365">
    <property type="entry name" value="LRR_SD22"/>
    <property type="match status" value="4"/>
</dbReference>
<dbReference type="STRING" id="312017.Q234H2"/>
<dbReference type="InterPro" id="IPR001611">
    <property type="entry name" value="Leu-rich_rpt"/>
</dbReference>
<keyword evidence="2" id="KW-0677">Repeat</keyword>
<name>Q234H2_TETTS</name>
<gene>
    <name evidence="4" type="ORF">TTHERM_00105260</name>
</gene>